<protein>
    <submittedName>
        <fullName evidence="3">Uncharacterized protein</fullName>
    </submittedName>
</protein>
<proteinExistence type="predicted"/>
<keyword evidence="1" id="KW-0472">Membrane</keyword>
<feature type="transmembrane region" description="Helical" evidence="1">
    <location>
        <begin position="130"/>
        <end position="152"/>
    </location>
</feature>
<keyword evidence="2" id="KW-0732">Signal</keyword>
<organism evidence="3 4">
    <name type="scientific">Candidatus Magasanikbacteria bacterium RIFOXYD1_FULL_40_23</name>
    <dbReference type="NCBI Taxonomy" id="1798705"/>
    <lineage>
        <taxon>Bacteria</taxon>
        <taxon>Candidatus Magasanikiibacteriota</taxon>
    </lineage>
</organism>
<reference evidence="3 4" key="1">
    <citation type="journal article" date="2016" name="Nat. Commun.">
        <title>Thousands of microbial genomes shed light on interconnected biogeochemical processes in an aquifer system.</title>
        <authorList>
            <person name="Anantharaman K."/>
            <person name="Brown C.T."/>
            <person name="Hug L.A."/>
            <person name="Sharon I."/>
            <person name="Castelle C.J."/>
            <person name="Probst A.J."/>
            <person name="Thomas B.C."/>
            <person name="Singh A."/>
            <person name="Wilkins M.J."/>
            <person name="Karaoz U."/>
            <person name="Brodie E.L."/>
            <person name="Williams K.H."/>
            <person name="Hubbard S.S."/>
            <person name="Banfield J.F."/>
        </authorList>
    </citation>
    <scope>NUCLEOTIDE SEQUENCE [LARGE SCALE GENOMIC DNA]</scope>
</reference>
<accession>A0A1F6P9D5</accession>
<dbReference type="STRING" id="1798705.A2563_03855"/>
<name>A0A1F6P9D5_9BACT</name>
<feature type="signal peptide" evidence="2">
    <location>
        <begin position="1"/>
        <end position="31"/>
    </location>
</feature>
<dbReference type="Pfam" id="PF18895">
    <property type="entry name" value="T4SS_pilin"/>
    <property type="match status" value="1"/>
</dbReference>
<sequence>MKTNSLFKRLFVVYTVALLAVVVFVPRVALAQTSSADSVEAENSTTVYSPNDVNTDSVTPSANISILKNLKIFGQDTGMSSTDPRLIIARLVRVAMGFVGIIVLIMILGSGLMFMTAGGDEEKTSQAKRTFFNAILGLLIMLSAYSIVTFVLNTITTASSTSNTTSTAPAVADPIVNP</sequence>
<dbReference type="AlphaFoldDB" id="A0A1F6P9D5"/>
<comment type="caution">
    <text evidence="3">The sequence shown here is derived from an EMBL/GenBank/DDBJ whole genome shotgun (WGS) entry which is preliminary data.</text>
</comment>
<dbReference type="Proteomes" id="UP000176634">
    <property type="component" value="Unassembled WGS sequence"/>
</dbReference>
<keyword evidence="1" id="KW-1133">Transmembrane helix</keyword>
<feature type="transmembrane region" description="Helical" evidence="1">
    <location>
        <begin position="94"/>
        <end position="118"/>
    </location>
</feature>
<keyword evidence="1" id="KW-0812">Transmembrane</keyword>
<feature type="chain" id="PRO_5009525978" evidence="2">
    <location>
        <begin position="32"/>
        <end position="178"/>
    </location>
</feature>
<evidence type="ECO:0000313" key="4">
    <source>
        <dbReference type="Proteomes" id="UP000176634"/>
    </source>
</evidence>
<evidence type="ECO:0000256" key="2">
    <source>
        <dbReference type="SAM" id="SignalP"/>
    </source>
</evidence>
<dbReference type="EMBL" id="MFRA01000005">
    <property type="protein sequence ID" value="OGH92776.1"/>
    <property type="molecule type" value="Genomic_DNA"/>
</dbReference>
<evidence type="ECO:0000313" key="3">
    <source>
        <dbReference type="EMBL" id="OGH92776.1"/>
    </source>
</evidence>
<evidence type="ECO:0000256" key="1">
    <source>
        <dbReference type="SAM" id="Phobius"/>
    </source>
</evidence>
<dbReference type="InterPro" id="IPR043993">
    <property type="entry name" value="T4SS_pilin"/>
</dbReference>
<gene>
    <name evidence="3" type="ORF">A2563_03855</name>
</gene>